<name>A0ABT4VEL6_9HELI</name>
<reference evidence="1 2" key="1">
    <citation type="submission" date="2023-01" db="EMBL/GenBank/DDBJ databases">
        <title>Description of Helicobacter ibis sp. nov. isolated from faecal droppings of black-faced ibis (Theristicus melanopis).</title>
        <authorList>
            <person name="Lopez-Cantillo M."/>
            <person name="Vidal-Veuthey B."/>
            <person name="Mella A."/>
            <person name="De La Haba R."/>
            <person name="Collado L."/>
        </authorList>
    </citation>
    <scope>NUCLEOTIDE SEQUENCE [LARGE SCALE GENOMIC DNA]</scope>
    <source>
        <strain evidence="1 2">A82</strain>
    </source>
</reference>
<comment type="caution">
    <text evidence="1">The sequence shown here is derived from an EMBL/GenBank/DDBJ whole genome shotgun (WGS) entry which is preliminary data.</text>
</comment>
<dbReference type="RefSeq" id="WP_271021416.1">
    <property type="nucleotide sequence ID" value="NZ_JAQHXR010000002.1"/>
</dbReference>
<keyword evidence="2" id="KW-1185">Reference proteome</keyword>
<proteinExistence type="predicted"/>
<dbReference type="PANTHER" id="PTHR11138">
    <property type="entry name" value="METHIONYL-TRNA FORMYLTRANSFERASE"/>
    <property type="match status" value="1"/>
</dbReference>
<evidence type="ECO:0000313" key="2">
    <source>
        <dbReference type="Proteomes" id="UP001210261"/>
    </source>
</evidence>
<dbReference type="InterPro" id="IPR036477">
    <property type="entry name" value="Formyl_transf_N_sf"/>
</dbReference>
<accession>A0ABT4VEL6</accession>
<evidence type="ECO:0000313" key="1">
    <source>
        <dbReference type="EMBL" id="MDA3969120.1"/>
    </source>
</evidence>
<organism evidence="1 2">
    <name type="scientific">Helicobacter ibis</name>
    <dbReference type="NCBI Taxonomy" id="2962633"/>
    <lineage>
        <taxon>Bacteria</taxon>
        <taxon>Pseudomonadati</taxon>
        <taxon>Campylobacterota</taxon>
        <taxon>Epsilonproteobacteria</taxon>
        <taxon>Campylobacterales</taxon>
        <taxon>Helicobacteraceae</taxon>
        <taxon>Helicobacter</taxon>
    </lineage>
</organism>
<sequence length="245" mass="28090">MGSKIVLFATKRVGIEVFRFLFSNNYHICGVVSDELEIVEFAKDSNIPCCPFGDVENFLDTLESFSWLVNAWSPHYIKKEILDKFEYRLNIHPSYAPYTLGNDNAAWAIMEEVENGEIIAGVSLLEMTEKIDEGGIWARSKVDVSFPIKGYELQKLLIDECIILFCEKFSDIYSGKVEVMYLSPISKHTRKETNAKKILKSSDMLSVYEVVNNILANDFSPNYTSILEHKNQKYKITINLEKIND</sequence>
<dbReference type="Gene3D" id="3.40.50.12230">
    <property type="match status" value="1"/>
</dbReference>
<evidence type="ECO:0008006" key="3">
    <source>
        <dbReference type="Google" id="ProtNLM"/>
    </source>
</evidence>
<gene>
    <name evidence="1" type="ORF">PF021_05455</name>
</gene>
<dbReference type="Proteomes" id="UP001210261">
    <property type="component" value="Unassembled WGS sequence"/>
</dbReference>
<dbReference type="SUPFAM" id="SSF53328">
    <property type="entry name" value="Formyltransferase"/>
    <property type="match status" value="1"/>
</dbReference>
<dbReference type="PANTHER" id="PTHR11138:SF5">
    <property type="entry name" value="METHIONYL-TRNA FORMYLTRANSFERASE, MITOCHONDRIAL"/>
    <property type="match status" value="1"/>
</dbReference>
<protein>
    <recommendedName>
        <fullName evidence="3">Formyl transferase N-terminal domain-containing protein</fullName>
    </recommendedName>
</protein>
<dbReference type="EMBL" id="JAQHXR010000002">
    <property type="protein sequence ID" value="MDA3969120.1"/>
    <property type="molecule type" value="Genomic_DNA"/>
</dbReference>